<dbReference type="EC" id="3.1.1.-" evidence="3"/>
<proteinExistence type="predicted"/>
<accession>A0ABW5H789</accession>
<dbReference type="InterPro" id="IPR051218">
    <property type="entry name" value="Sec_MonoDiacylglyc_Lipase"/>
</dbReference>
<sequence>MPAPTLNHQATGYDAAQAYGLARIAELAYKNREEIEATAKEWGFDRVRHHHSTFTPPFALSDTQAYTMASPTMVITAFRGTEPAQLRDWLSDIATPPWPGPAGTGLVHYGFAEAMRAVFPSVRDAVSELRDAEQTVWFTGHSLGGALAMLSAAWLHFEDPRLSADGVYTFGQPRTCDRDLAKAYDDALAGRTFRVVNNNDIVAQVPPEPVFHHVASLRYIDSAGKVRDSMPVVSNLLDRGKGLTADLLAPAGDGVRDHFIKAYVNALQNNLPGVPRQNRAESSGLANPLKRGLPSL</sequence>
<evidence type="ECO:0000259" key="2">
    <source>
        <dbReference type="Pfam" id="PF01764"/>
    </source>
</evidence>
<feature type="region of interest" description="Disordered" evidence="1">
    <location>
        <begin position="271"/>
        <end position="296"/>
    </location>
</feature>
<reference evidence="4" key="1">
    <citation type="journal article" date="2019" name="Int. J. Syst. Evol. Microbiol.">
        <title>The Global Catalogue of Microorganisms (GCM) 10K type strain sequencing project: providing services to taxonomists for standard genome sequencing and annotation.</title>
        <authorList>
            <consortium name="The Broad Institute Genomics Platform"/>
            <consortium name="The Broad Institute Genome Sequencing Center for Infectious Disease"/>
            <person name="Wu L."/>
            <person name="Ma J."/>
        </authorList>
    </citation>
    <scope>NUCLEOTIDE SEQUENCE [LARGE SCALE GENOMIC DNA]</scope>
    <source>
        <strain evidence="4">CGMCC 4.7641</strain>
    </source>
</reference>
<dbReference type="RefSeq" id="WP_378305015.1">
    <property type="nucleotide sequence ID" value="NZ_JBHUKS010000011.1"/>
</dbReference>
<dbReference type="CDD" id="cd00519">
    <property type="entry name" value="Lipase_3"/>
    <property type="match status" value="1"/>
</dbReference>
<evidence type="ECO:0000313" key="4">
    <source>
        <dbReference type="Proteomes" id="UP001597483"/>
    </source>
</evidence>
<evidence type="ECO:0000256" key="1">
    <source>
        <dbReference type="SAM" id="MobiDB-lite"/>
    </source>
</evidence>
<dbReference type="InterPro" id="IPR029058">
    <property type="entry name" value="AB_hydrolase_fold"/>
</dbReference>
<dbReference type="SUPFAM" id="SSF53474">
    <property type="entry name" value="alpha/beta-Hydrolases"/>
    <property type="match status" value="1"/>
</dbReference>
<protein>
    <submittedName>
        <fullName evidence="3">Lipase family protein</fullName>
        <ecNumber evidence="3">3.1.1.-</ecNumber>
    </submittedName>
</protein>
<dbReference type="Proteomes" id="UP001597483">
    <property type="component" value="Unassembled WGS sequence"/>
</dbReference>
<dbReference type="InterPro" id="IPR002921">
    <property type="entry name" value="Fungal_lipase-type"/>
</dbReference>
<evidence type="ECO:0000313" key="3">
    <source>
        <dbReference type="EMBL" id="MFD2468985.1"/>
    </source>
</evidence>
<dbReference type="Gene3D" id="3.40.50.1820">
    <property type="entry name" value="alpha/beta hydrolase"/>
    <property type="match status" value="1"/>
</dbReference>
<dbReference type="PANTHER" id="PTHR45856">
    <property type="entry name" value="ALPHA/BETA-HYDROLASES SUPERFAMILY PROTEIN"/>
    <property type="match status" value="1"/>
</dbReference>
<feature type="domain" description="Fungal lipase-type" evidence="2">
    <location>
        <begin position="77"/>
        <end position="208"/>
    </location>
</feature>
<dbReference type="PANTHER" id="PTHR45856:SF24">
    <property type="entry name" value="FUNGAL LIPASE-LIKE DOMAIN-CONTAINING PROTEIN"/>
    <property type="match status" value="1"/>
</dbReference>
<dbReference type="Pfam" id="PF01764">
    <property type="entry name" value="Lipase_3"/>
    <property type="match status" value="1"/>
</dbReference>
<dbReference type="EMBL" id="JBHUKS010000011">
    <property type="protein sequence ID" value="MFD2468985.1"/>
    <property type="molecule type" value="Genomic_DNA"/>
</dbReference>
<comment type="caution">
    <text evidence="3">The sequence shown here is derived from an EMBL/GenBank/DDBJ whole genome shotgun (WGS) entry which is preliminary data.</text>
</comment>
<keyword evidence="3" id="KW-0378">Hydrolase</keyword>
<organism evidence="3 4">
    <name type="scientific">Amycolatopsis silviterrae</name>
    <dbReference type="NCBI Taxonomy" id="1656914"/>
    <lineage>
        <taxon>Bacteria</taxon>
        <taxon>Bacillati</taxon>
        <taxon>Actinomycetota</taxon>
        <taxon>Actinomycetes</taxon>
        <taxon>Pseudonocardiales</taxon>
        <taxon>Pseudonocardiaceae</taxon>
        <taxon>Amycolatopsis</taxon>
    </lineage>
</organism>
<dbReference type="GO" id="GO:0016787">
    <property type="term" value="F:hydrolase activity"/>
    <property type="evidence" value="ECO:0007669"/>
    <property type="project" value="UniProtKB-KW"/>
</dbReference>
<name>A0ABW5H789_9PSEU</name>
<keyword evidence="4" id="KW-1185">Reference proteome</keyword>
<gene>
    <name evidence="3" type="ORF">ACFSVL_16470</name>
</gene>